<name>A0A0G8M4E9_9XANT</name>
<gene>
    <name evidence="4" type="ORF">CFBP8129_15470</name>
</gene>
<dbReference type="GeneID" id="55512385"/>
<accession>A0A0G8M4E9</accession>
<evidence type="ECO:0000256" key="2">
    <source>
        <dbReference type="SAM" id="MobiDB-lite"/>
    </source>
</evidence>
<dbReference type="Pfam" id="PF01035">
    <property type="entry name" value="DNA_binding_1"/>
    <property type="match status" value="1"/>
</dbReference>
<sequence>MSKPRQASPRPCAKPAARSASNGAALSSEQARLRIFEVIRAIPSGQIAGYGEVALRAGLPGRARLVARVLSGNDDPQLPWHRVLRSDGRIALPEGSSGYREQCRRLRAEGVAVEQGRVRRASAAQTLDAAVWGPS</sequence>
<evidence type="ECO:0000313" key="4">
    <source>
        <dbReference type="EMBL" id="CAD0319851.1"/>
    </source>
</evidence>
<dbReference type="PANTHER" id="PTHR42942">
    <property type="entry name" value="6-O-METHYLGUANINE DNA METHYLTRANSFERASE"/>
    <property type="match status" value="1"/>
</dbReference>
<feature type="domain" description="Methylated-DNA-[protein]-cysteine S-methyltransferase DNA binding" evidence="3">
    <location>
        <begin position="33"/>
        <end position="111"/>
    </location>
</feature>
<dbReference type="InterPro" id="IPR036217">
    <property type="entry name" value="MethylDNA_cys_MeTrfase_DNAb"/>
</dbReference>
<dbReference type="GO" id="GO:0003824">
    <property type="term" value="F:catalytic activity"/>
    <property type="evidence" value="ECO:0007669"/>
    <property type="project" value="InterPro"/>
</dbReference>
<evidence type="ECO:0000256" key="1">
    <source>
        <dbReference type="ARBA" id="ARBA00022763"/>
    </source>
</evidence>
<organism evidence="4">
    <name type="scientific">Xanthomonas hortorum pv. gardneri</name>
    <dbReference type="NCBI Taxonomy" id="2754056"/>
    <lineage>
        <taxon>Bacteria</taxon>
        <taxon>Pseudomonadati</taxon>
        <taxon>Pseudomonadota</taxon>
        <taxon>Gammaproteobacteria</taxon>
        <taxon>Lysobacterales</taxon>
        <taxon>Lysobacteraceae</taxon>
        <taxon>Xanthomonas</taxon>
    </lineage>
</organism>
<dbReference type="EMBL" id="LR828253">
    <property type="protein sequence ID" value="CAD0319859.1"/>
    <property type="molecule type" value="Genomic_DNA"/>
</dbReference>
<proteinExistence type="predicted"/>
<dbReference type="STRING" id="90270.BI317_08840"/>
<dbReference type="InterPro" id="IPR052520">
    <property type="entry name" value="ATL_DNA_repair"/>
</dbReference>
<protein>
    <recommendedName>
        <fullName evidence="3">Methylated-DNA-[protein]-cysteine S-methyltransferase DNA binding domain-containing protein</fullName>
    </recommendedName>
</protein>
<dbReference type="AlphaFoldDB" id="A0A0G8M4E9"/>
<feature type="region of interest" description="Disordered" evidence="2">
    <location>
        <begin position="1"/>
        <end position="26"/>
    </location>
</feature>
<dbReference type="PANTHER" id="PTHR42942:SF1">
    <property type="entry name" value="ALKYLTRANSFERASE-LIKE PROTEIN 1"/>
    <property type="match status" value="1"/>
</dbReference>
<dbReference type="Gene3D" id="1.10.10.10">
    <property type="entry name" value="Winged helix-like DNA-binding domain superfamily/Winged helix DNA-binding domain"/>
    <property type="match status" value="1"/>
</dbReference>
<dbReference type="EMBL" id="LR828253">
    <property type="protein sequence ID" value="CAD0319851.1"/>
    <property type="molecule type" value="Genomic_DNA"/>
</dbReference>
<dbReference type="RefSeq" id="WP_043910468.1">
    <property type="nucleotide sequence ID" value="NZ_CP018728.1"/>
</dbReference>
<dbReference type="GO" id="GO:0006281">
    <property type="term" value="P:DNA repair"/>
    <property type="evidence" value="ECO:0007669"/>
    <property type="project" value="InterPro"/>
</dbReference>
<evidence type="ECO:0000259" key="3">
    <source>
        <dbReference type="Pfam" id="PF01035"/>
    </source>
</evidence>
<dbReference type="InterPro" id="IPR036388">
    <property type="entry name" value="WH-like_DNA-bd_sf"/>
</dbReference>
<keyword evidence="1" id="KW-0227">DNA damage</keyword>
<dbReference type="OrthoDB" id="9132167at2"/>
<dbReference type="SUPFAM" id="SSF46767">
    <property type="entry name" value="Methylated DNA-protein cysteine methyltransferase, C-terminal domain"/>
    <property type="match status" value="1"/>
</dbReference>
<dbReference type="InterPro" id="IPR014048">
    <property type="entry name" value="MethylDNA_cys_MeTrfase_DNA-bd"/>
</dbReference>
<reference evidence="4" key="1">
    <citation type="submission" date="2020-07" db="EMBL/GenBank/DDBJ databases">
        <authorList>
            <person name="Pothier F. J."/>
        </authorList>
    </citation>
    <scope>NUCLEOTIDE SEQUENCE</scope>
    <source>
        <strain evidence="4">CFBP 8129</strain>
    </source>
</reference>
<dbReference type="CDD" id="cd06445">
    <property type="entry name" value="ATase"/>
    <property type="match status" value="1"/>
</dbReference>